<dbReference type="EMBL" id="JAHGAV010000127">
    <property type="protein sequence ID" value="KAG6931074.1"/>
    <property type="molecule type" value="Genomic_DNA"/>
</dbReference>
<evidence type="ECO:0000256" key="8">
    <source>
        <dbReference type="ARBA" id="ARBA00023136"/>
    </source>
</evidence>
<organism evidence="10 11">
    <name type="scientific">Chelydra serpentina</name>
    <name type="common">Snapping turtle</name>
    <name type="synonym">Testudo serpentina</name>
    <dbReference type="NCBI Taxonomy" id="8475"/>
    <lineage>
        <taxon>Eukaryota</taxon>
        <taxon>Metazoa</taxon>
        <taxon>Chordata</taxon>
        <taxon>Craniata</taxon>
        <taxon>Vertebrata</taxon>
        <taxon>Euteleostomi</taxon>
        <taxon>Archelosauria</taxon>
        <taxon>Testudinata</taxon>
        <taxon>Testudines</taxon>
        <taxon>Cryptodira</taxon>
        <taxon>Durocryptodira</taxon>
        <taxon>Americhelydia</taxon>
        <taxon>Chelydroidea</taxon>
        <taxon>Chelydridae</taxon>
        <taxon>Chelydra</taxon>
    </lineage>
</organism>
<keyword evidence="4" id="KW-0812">Transmembrane</keyword>
<comment type="similarity">
    <text evidence="2">Belongs to the COX16 family.</text>
</comment>
<keyword evidence="8" id="KW-0472">Membrane</keyword>
<evidence type="ECO:0000256" key="9">
    <source>
        <dbReference type="SAM" id="MobiDB-lite"/>
    </source>
</evidence>
<evidence type="ECO:0000256" key="1">
    <source>
        <dbReference type="ARBA" id="ARBA00004434"/>
    </source>
</evidence>
<accession>A0A8T1SRG9</accession>
<sequence>MRGVMQEAAARSWRRGLERLRPLAKNKTLRYGVPMMLLIIGGSFGLREFTQIRYDAQKLHSKIDPALEERIKKNKISLESEYEILDIFETSCAKLKSSDFGDWKNIRGPRPWEDSKSFQEQQQQQVLHSKPS</sequence>
<dbReference type="PANTHER" id="PTHR17130">
    <property type="entry name" value="MITOCHONDRIAL OUTER MEMBRANE PROTEIN 25"/>
    <property type="match status" value="1"/>
</dbReference>
<dbReference type="PANTHER" id="PTHR17130:SF14">
    <property type="entry name" value="CYTOCHROME C OXIDASE ASSEMBLY PROTEIN COX16 HOMOLOG, MITOCHONDRIAL"/>
    <property type="match status" value="1"/>
</dbReference>
<name>A0A8T1SRG9_CHESE</name>
<comment type="caution">
    <text evidence="10">The sequence shown here is derived from an EMBL/GenBank/DDBJ whole genome shotgun (WGS) entry which is preliminary data.</text>
</comment>
<evidence type="ECO:0000256" key="5">
    <source>
        <dbReference type="ARBA" id="ARBA00022792"/>
    </source>
</evidence>
<evidence type="ECO:0000256" key="7">
    <source>
        <dbReference type="ARBA" id="ARBA00023128"/>
    </source>
</evidence>
<evidence type="ECO:0000256" key="3">
    <source>
        <dbReference type="ARBA" id="ARBA00021814"/>
    </source>
</evidence>
<keyword evidence="6" id="KW-1133">Transmembrane helix</keyword>
<protein>
    <recommendedName>
        <fullName evidence="3">Cytochrome c oxidase assembly protein COX16 homolog, mitochondrial</fullName>
    </recommendedName>
</protein>
<dbReference type="AlphaFoldDB" id="A0A8T1SRG9"/>
<evidence type="ECO:0000256" key="6">
    <source>
        <dbReference type="ARBA" id="ARBA00022989"/>
    </source>
</evidence>
<feature type="region of interest" description="Disordered" evidence="9">
    <location>
        <begin position="107"/>
        <end position="132"/>
    </location>
</feature>
<dbReference type="OrthoDB" id="5516033at2759"/>
<evidence type="ECO:0000256" key="4">
    <source>
        <dbReference type="ARBA" id="ARBA00022692"/>
    </source>
</evidence>
<feature type="compositionally biased region" description="Basic and acidic residues" evidence="9">
    <location>
        <begin position="107"/>
        <end position="117"/>
    </location>
</feature>
<keyword evidence="5" id="KW-0999">Mitochondrion inner membrane</keyword>
<keyword evidence="11" id="KW-1185">Reference proteome</keyword>
<proteinExistence type="inferred from homology"/>
<keyword evidence="7" id="KW-0496">Mitochondrion</keyword>
<dbReference type="Pfam" id="PF14138">
    <property type="entry name" value="COX16"/>
    <property type="match status" value="1"/>
</dbReference>
<evidence type="ECO:0000313" key="10">
    <source>
        <dbReference type="EMBL" id="KAG6931074.1"/>
    </source>
</evidence>
<evidence type="ECO:0000256" key="2">
    <source>
        <dbReference type="ARBA" id="ARBA00008370"/>
    </source>
</evidence>
<evidence type="ECO:0000313" key="11">
    <source>
        <dbReference type="Proteomes" id="UP000765507"/>
    </source>
</evidence>
<dbReference type="Proteomes" id="UP000765507">
    <property type="component" value="Unassembled WGS sequence"/>
</dbReference>
<comment type="subcellular location">
    <subcellularLocation>
        <location evidence="1">Mitochondrion inner membrane</location>
        <topology evidence="1">Single-pass membrane protein</topology>
    </subcellularLocation>
</comment>
<gene>
    <name evidence="10" type="ORF">G0U57_002246</name>
</gene>
<dbReference type="GO" id="GO:0033617">
    <property type="term" value="P:mitochondrial respiratory chain complex IV assembly"/>
    <property type="evidence" value="ECO:0007669"/>
    <property type="project" value="TreeGrafter"/>
</dbReference>
<dbReference type="GO" id="GO:0005743">
    <property type="term" value="C:mitochondrial inner membrane"/>
    <property type="evidence" value="ECO:0007669"/>
    <property type="project" value="UniProtKB-SubCell"/>
</dbReference>
<dbReference type="InterPro" id="IPR020164">
    <property type="entry name" value="Cyt_c_Oxase_assmbl_COX16"/>
</dbReference>
<reference evidence="10 11" key="1">
    <citation type="journal article" date="2020" name="G3 (Bethesda)">
        <title>Draft Genome of the Common Snapping Turtle, Chelydra serpentina, a Model for Phenotypic Plasticity in Reptiles.</title>
        <authorList>
            <person name="Das D."/>
            <person name="Singh S.K."/>
            <person name="Bierstedt J."/>
            <person name="Erickson A."/>
            <person name="Galli G.L.J."/>
            <person name="Crossley D.A. 2nd"/>
            <person name="Rhen T."/>
        </authorList>
    </citation>
    <scope>NUCLEOTIDE SEQUENCE [LARGE SCALE GENOMIC DNA]</scope>
    <source>
        <strain evidence="10">KW</strain>
    </source>
</reference>